<sequence>MTEQPQDSSTSNTTRRTSPTIVVAAAATVPTPISTPITTSAPSAVALAAAALAKPLARTHDILQNNRNAHDRQDEKDGRGGQGGGDTRGGAATRTPTPTHTPAHHPQLFSAPASQSIPPTTNHTQRQSQAYPQQHSHQERFYHPSPQQQQQQQQQHHHYHHHPPLPPPSSHTYIPDDGRDQFYRILGELDPYRVTPKEFIHLLVHAAVRDPEIADGLFRLNSDRINNPNTWRPPAPPNFATQTPPYHPPPSNSSTTIPPASANASTRTQMGASSGPLAQPDQSTASLAAQRKRKRDGGDGVHTTTTPTTSEFGIGVPRMVMYCGPQQPPPPLAHTEPPQNNSFVPQNQLQTIVSAPAPIPPPFSGPRGRSGLEETSPPVVSIQSTAPMEDGSTKDNPIEPIDGEPQESSCDYTWALDRAETHLGFTGNYDKASEIRQTSIGYEVALTLQKMLRKLNVALDKHVTLANRVHILTVMREIIAATLEADHAIGMECRQSCREFDSTYLAAVHKLTPEQLKRLRTLEGGKWREEMQIFVAEANRLAIFPLLTQALDHINSAV</sequence>
<feature type="compositionally biased region" description="Basic and acidic residues" evidence="1">
    <location>
        <begin position="68"/>
        <end position="79"/>
    </location>
</feature>
<dbReference type="Proteomes" id="UP000054516">
    <property type="component" value="Unassembled WGS sequence"/>
</dbReference>
<evidence type="ECO:0000256" key="1">
    <source>
        <dbReference type="SAM" id="MobiDB-lite"/>
    </source>
</evidence>
<evidence type="ECO:0000313" key="2">
    <source>
        <dbReference type="EMBL" id="GAP84646.2"/>
    </source>
</evidence>
<name>A0A1S7UMR1_ROSNE</name>
<feature type="compositionally biased region" description="Polar residues" evidence="1">
    <location>
        <begin position="263"/>
        <end position="272"/>
    </location>
</feature>
<feature type="compositionally biased region" description="Low complexity" evidence="1">
    <location>
        <begin position="143"/>
        <end position="154"/>
    </location>
</feature>
<feature type="compositionally biased region" description="Polar residues" evidence="1">
    <location>
        <begin position="337"/>
        <end position="353"/>
    </location>
</feature>
<feature type="region of interest" description="Disordered" evidence="1">
    <location>
        <begin position="64"/>
        <end position="178"/>
    </location>
</feature>
<keyword evidence="3" id="KW-1185">Reference proteome</keyword>
<dbReference type="EMBL" id="DF977456">
    <property type="protein sequence ID" value="GAP84646.2"/>
    <property type="molecule type" value="Genomic_DNA"/>
</dbReference>
<feature type="compositionally biased region" description="Low complexity" evidence="1">
    <location>
        <begin position="89"/>
        <end position="107"/>
    </location>
</feature>
<dbReference type="OrthoDB" id="4779723at2759"/>
<feature type="region of interest" description="Disordered" evidence="1">
    <location>
        <begin position="225"/>
        <end position="407"/>
    </location>
</feature>
<organism evidence="2">
    <name type="scientific">Rosellinia necatrix</name>
    <name type="common">White root-rot fungus</name>
    <dbReference type="NCBI Taxonomy" id="77044"/>
    <lineage>
        <taxon>Eukaryota</taxon>
        <taxon>Fungi</taxon>
        <taxon>Dikarya</taxon>
        <taxon>Ascomycota</taxon>
        <taxon>Pezizomycotina</taxon>
        <taxon>Sordariomycetes</taxon>
        <taxon>Xylariomycetidae</taxon>
        <taxon>Xylariales</taxon>
        <taxon>Xylariaceae</taxon>
        <taxon>Rosellinia</taxon>
    </lineage>
</organism>
<evidence type="ECO:0000313" key="3">
    <source>
        <dbReference type="Proteomes" id="UP000054516"/>
    </source>
</evidence>
<accession>A0A1S7UMR1</accession>
<feature type="compositionally biased region" description="Polar residues" evidence="1">
    <location>
        <begin position="112"/>
        <end position="135"/>
    </location>
</feature>
<reference evidence="2" key="1">
    <citation type="submission" date="2016-03" db="EMBL/GenBank/DDBJ databases">
        <title>Draft genome sequence of Rosellinia necatrix.</title>
        <authorList>
            <person name="Kanematsu S."/>
        </authorList>
    </citation>
    <scope>NUCLEOTIDE SEQUENCE [LARGE SCALE GENOMIC DNA]</scope>
    <source>
        <strain evidence="2">W97</strain>
    </source>
</reference>
<feature type="region of interest" description="Disordered" evidence="1">
    <location>
        <begin position="1"/>
        <end position="20"/>
    </location>
</feature>
<gene>
    <name evidence="2" type="ORF">SAMD00023353_1101830</name>
</gene>
<feature type="compositionally biased region" description="Low complexity" evidence="1">
    <location>
        <begin position="252"/>
        <end position="262"/>
    </location>
</feature>
<protein>
    <submittedName>
        <fullName evidence="2">Uncharacterized protein</fullName>
    </submittedName>
</protein>
<proteinExistence type="predicted"/>
<feature type="compositionally biased region" description="Low complexity" evidence="1">
    <location>
        <begin position="8"/>
        <end position="20"/>
    </location>
</feature>
<dbReference type="AlphaFoldDB" id="A0A1S7UMR1"/>